<sequence length="519" mass="58295">MVIRTEPSLSRVEQRHASLSRVEQWHVSEALIEAKLGLVYRSIFEATTGIVFLATPHRGSSAAANLGAVAAGIARYTMVVSFNVRLIRRLESRNNYLVVKSHHFSEIYSRFNIYTIYKMVRIGRIMPWRVPKDSAVMNLPNETHIPLNGGHRSVAQMADPGRGGSQIFYRAVCELVTQTVPVRGKLMFVSRPQANRSSRLYVFPRASRWYRPSTVVGMQRPNKTVQAPWYTDGITPTQDYLYVHGGRAPAPPGQRWLDGVAVAPRVVRQFVAGCTTHPSRSRHSTRSSASKPPRTWPSPPDTRMHPRERTLRDKLDWASAANRKQRTVELQVWPAMDHQVAGFVVFVRPRDDDTRQRQHPPRRPAAVPPPPLSRYSPLADDMDAVPPSQDVGAGARIRHHIVPYDGDAQSWNVDGAVLVNVHVARANRFARAAGLALPQPVLFAAADEDAILDRVRGVGGVGEMMARAGLGVWACEDPAVFWCRERLCYWQGYDGSYRRKGRSPAGVLWLEWVNWASYQ</sequence>
<gene>
    <name evidence="2" type="ORF">B0T26DRAFT_672189</name>
</gene>
<dbReference type="AlphaFoldDB" id="A0AA40E565"/>
<proteinExistence type="predicted"/>
<feature type="region of interest" description="Disordered" evidence="1">
    <location>
        <begin position="352"/>
        <end position="371"/>
    </location>
</feature>
<evidence type="ECO:0000313" key="3">
    <source>
        <dbReference type="Proteomes" id="UP001172101"/>
    </source>
</evidence>
<protein>
    <submittedName>
        <fullName evidence="2">Uncharacterized protein</fullName>
    </submittedName>
</protein>
<dbReference type="EMBL" id="JAUIRO010000002">
    <property type="protein sequence ID" value="KAK0727535.1"/>
    <property type="molecule type" value="Genomic_DNA"/>
</dbReference>
<organism evidence="2 3">
    <name type="scientific">Lasiosphaeria miniovina</name>
    <dbReference type="NCBI Taxonomy" id="1954250"/>
    <lineage>
        <taxon>Eukaryota</taxon>
        <taxon>Fungi</taxon>
        <taxon>Dikarya</taxon>
        <taxon>Ascomycota</taxon>
        <taxon>Pezizomycotina</taxon>
        <taxon>Sordariomycetes</taxon>
        <taxon>Sordariomycetidae</taxon>
        <taxon>Sordariales</taxon>
        <taxon>Lasiosphaeriaceae</taxon>
        <taxon>Lasiosphaeria</taxon>
    </lineage>
</organism>
<dbReference type="RefSeq" id="XP_060300390.1">
    <property type="nucleotide sequence ID" value="XM_060439418.1"/>
</dbReference>
<dbReference type="Proteomes" id="UP001172101">
    <property type="component" value="Unassembled WGS sequence"/>
</dbReference>
<comment type="caution">
    <text evidence="2">The sequence shown here is derived from an EMBL/GenBank/DDBJ whole genome shotgun (WGS) entry which is preliminary data.</text>
</comment>
<feature type="region of interest" description="Disordered" evidence="1">
    <location>
        <begin position="273"/>
        <end position="308"/>
    </location>
</feature>
<keyword evidence="3" id="KW-1185">Reference proteome</keyword>
<accession>A0AA40E565</accession>
<evidence type="ECO:0000256" key="1">
    <source>
        <dbReference type="SAM" id="MobiDB-lite"/>
    </source>
</evidence>
<name>A0AA40E565_9PEZI</name>
<reference evidence="2" key="1">
    <citation type="submission" date="2023-06" db="EMBL/GenBank/DDBJ databases">
        <title>Genome-scale phylogeny and comparative genomics of the fungal order Sordariales.</title>
        <authorList>
            <consortium name="Lawrence Berkeley National Laboratory"/>
            <person name="Hensen N."/>
            <person name="Bonometti L."/>
            <person name="Westerberg I."/>
            <person name="Brannstrom I.O."/>
            <person name="Guillou S."/>
            <person name="Cros-Aarteil S."/>
            <person name="Calhoun S."/>
            <person name="Haridas S."/>
            <person name="Kuo A."/>
            <person name="Mondo S."/>
            <person name="Pangilinan J."/>
            <person name="Riley R."/>
            <person name="LaButti K."/>
            <person name="Andreopoulos B."/>
            <person name="Lipzen A."/>
            <person name="Chen C."/>
            <person name="Yanf M."/>
            <person name="Daum C."/>
            <person name="Ng V."/>
            <person name="Clum A."/>
            <person name="Steindorff A."/>
            <person name="Ohm R."/>
            <person name="Martin F."/>
            <person name="Silar P."/>
            <person name="Natvig D."/>
            <person name="Lalanne C."/>
            <person name="Gautier V."/>
            <person name="Ament-velasquez S.L."/>
            <person name="Kruys A."/>
            <person name="Hutchinson M.I."/>
            <person name="Powell A.J."/>
            <person name="Barry K."/>
            <person name="Miller A.N."/>
            <person name="Grigoriev I.V."/>
            <person name="Debuchy R."/>
            <person name="Gladieux P."/>
            <person name="Thoren M.H."/>
            <person name="Johannesson H."/>
        </authorList>
    </citation>
    <scope>NUCLEOTIDE SEQUENCE</scope>
    <source>
        <strain evidence="2">SMH2392-1A</strain>
    </source>
</reference>
<dbReference type="GeneID" id="85322688"/>
<evidence type="ECO:0000313" key="2">
    <source>
        <dbReference type="EMBL" id="KAK0727535.1"/>
    </source>
</evidence>